<proteinExistence type="predicted"/>
<dbReference type="RefSeq" id="WP_164362912.1">
    <property type="nucleotide sequence ID" value="NZ_CP066776.1"/>
</dbReference>
<reference evidence="1 2" key="1">
    <citation type="submission" date="2020-12" db="EMBL/GenBank/DDBJ databases">
        <title>Sulforoseuscoccus oceanibium gen. nov., sp. nov., a representative of the phylum Verrucomicrobia with special cytoplasmic membrane, and proposal of Sulforoseuscoccusaceae fam. nov.</title>
        <authorList>
            <person name="Xi F."/>
        </authorList>
    </citation>
    <scope>NUCLEOTIDE SEQUENCE [LARGE SCALE GENOMIC DNA]</scope>
    <source>
        <strain evidence="1 2">T37</strain>
    </source>
</reference>
<gene>
    <name evidence="1" type="ORF">G3M56_006215</name>
</gene>
<evidence type="ECO:0000313" key="1">
    <source>
        <dbReference type="EMBL" id="QQL46172.1"/>
    </source>
</evidence>
<accession>A0A6B3LAC9</accession>
<evidence type="ECO:0008006" key="3">
    <source>
        <dbReference type="Google" id="ProtNLM"/>
    </source>
</evidence>
<protein>
    <recommendedName>
        <fullName evidence="3">DUF4878 domain-containing protein</fullName>
    </recommendedName>
</protein>
<dbReference type="Proteomes" id="UP000475117">
    <property type="component" value="Chromosome"/>
</dbReference>
<dbReference type="AlphaFoldDB" id="A0A6B3LAC9"/>
<dbReference type="KEGG" id="soa:G3M56_006215"/>
<organism evidence="1 2">
    <name type="scientific">Sulfuriroseicoccus oceanibius</name>
    <dbReference type="NCBI Taxonomy" id="2707525"/>
    <lineage>
        <taxon>Bacteria</taxon>
        <taxon>Pseudomonadati</taxon>
        <taxon>Verrucomicrobiota</taxon>
        <taxon>Verrucomicrobiia</taxon>
        <taxon>Verrucomicrobiales</taxon>
        <taxon>Verrucomicrobiaceae</taxon>
        <taxon>Sulfuriroseicoccus</taxon>
    </lineage>
</organism>
<keyword evidence="2" id="KW-1185">Reference proteome</keyword>
<sequence>MKSFLKIAALSLLALASSLAETPQEGLAKITEYYKNSNFKQLITERYSEIHKAKTDEEVAKFVAKFEKRFADPKRLEKVVAQFEMIAGYEVTIEEDETPQPTETGKVAKFTKPGEEGRSFKLYEMKNGLWGFHL</sequence>
<evidence type="ECO:0000313" key="2">
    <source>
        <dbReference type="Proteomes" id="UP000475117"/>
    </source>
</evidence>
<name>A0A6B3LAC9_9BACT</name>
<dbReference type="EMBL" id="CP066776">
    <property type="protein sequence ID" value="QQL46172.1"/>
    <property type="molecule type" value="Genomic_DNA"/>
</dbReference>